<keyword evidence="2" id="KW-1185">Reference proteome</keyword>
<dbReference type="InterPro" id="IPR036188">
    <property type="entry name" value="FAD/NAD-bd_sf"/>
</dbReference>
<evidence type="ECO:0000313" key="2">
    <source>
        <dbReference type="Proteomes" id="UP000255326"/>
    </source>
</evidence>
<dbReference type="InterPro" id="IPR005288">
    <property type="entry name" value="NadB"/>
</dbReference>
<dbReference type="PANTHER" id="PTHR42716:SF1">
    <property type="entry name" value="SLL0471 PROTEIN"/>
    <property type="match status" value="1"/>
</dbReference>
<accession>A0A370G885</accession>
<name>A0A370G885_9BACI</name>
<dbReference type="GO" id="GO:0008734">
    <property type="term" value="F:L-aspartate oxidase activity"/>
    <property type="evidence" value="ECO:0007669"/>
    <property type="project" value="InterPro"/>
</dbReference>
<dbReference type="OrthoDB" id="615715at2"/>
<dbReference type="Proteomes" id="UP000255326">
    <property type="component" value="Unassembled WGS sequence"/>
</dbReference>
<proteinExistence type="predicted"/>
<dbReference type="AlphaFoldDB" id="A0A370G885"/>
<dbReference type="EMBL" id="QQAY01000013">
    <property type="protein sequence ID" value="RDI39998.1"/>
    <property type="molecule type" value="Genomic_DNA"/>
</dbReference>
<dbReference type="GO" id="GO:0009435">
    <property type="term" value="P:NAD+ biosynthetic process"/>
    <property type="evidence" value="ECO:0007669"/>
    <property type="project" value="InterPro"/>
</dbReference>
<dbReference type="PANTHER" id="PTHR42716">
    <property type="entry name" value="L-ASPARTATE OXIDASE"/>
    <property type="match status" value="1"/>
</dbReference>
<gene>
    <name evidence="1" type="ORF">DFR59_11321</name>
</gene>
<comment type="caution">
    <text evidence="1">The sequence shown here is derived from an EMBL/GenBank/DDBJ whole genome shotgun (WGS) entry which is preliminary data.</text>
</comment>
<dbReference type="Gene3D" id="3.50.50.60">
    <property type="entry name" value="FAD/NAD(P)-binding domain"/>
    <property type="match status" value="1"/>
</dbReference>
<protein>
    <submittedName>
        <fullName evidence="1">FAD dependent oxidoreductase</fullName>
    </submittedName>
</protein>
<sequence>MVDVLIAGGGLGGCAAALAACSQGCRVLMTEETDWIGGQVTSQAVPLDEHPWIEETGCTQTYRLYRRKIRDYYFRSMPLSLSVDNLAKTFNPGNALVSNIAHDPRVSLQVLYEMLSPYLLTGKLEILLNTVVKRVKKRGKRIEAATLRTAGGAAEIHVKCGLFLDATETGELLPLSETEYVTGAESKKETGEPHAGEEADPHNIQAFTHVLAMEYREGEDHTIKEPEMYSFWKSFHPDIWPNPLLSFTAPHPITLENREYSLFGEDGKFSLWNYRRIFDNKQFNLGDAGDVALLNWPQNDYFLGNVYDVANDEKKKHLFGAKQLSLSLFYWLQTEAPNPSGGTGFPGLKLRGDVMGTRDGFAKAPYIRESRRLKAEYTIREQDVSPEFNSGYGKGYEDSIGVGSYSIDLHPSMSGKTYIDIPALPFQIPLGALIPRETENLLPCCKNIGTTHITNGCYRLHPVEWNIGEACGHLAAYCIQRKVNPKTVRENKSHLQKYQETLRTSGIQLHW</sequence>
<reference evidence="1 2" key="1">
    <citation type="submission" date="2018-07" db="EMBL/GenBank/DDBJ databases">
        <title>Genomic Encyclopedia of Type Strains, Phase IV (KMG-IV): sequencing the most valuable type-strain genomes for metagenomic binning, comparative biology and taxonomic classification.</title>
        <authorList>
            <person name="Goeker M."/>
        </authorList>
    </citation>
    <scope>NUCLEOTIDE SEQUENCE [LARGE SCALE GENOMIC DNA]</scope>
    <source>
        <strain evidence="1 2">DSM 25281</strain>
    </source>
</reference>
<dbReference type="RefSeq" id="WP_114746575.1">
    <property type="nucleotide sequence ID" value="NZ_QQAY01000013.1"/>
</dbReference>
<dbReference type="Pfam" id="PF12831">
    <property type="entry name" value="FAD_oxidored"/>
    <property type="match status" value="1"/>
</dbReference>
<organism evidence="1 2">
    <name type="scientific">Falsibacillus pallidus</name>
    <dbReference type="NCBI Taxonomy" id="493781"/>
    <lineage>
        <taxon>Bacteria</taxon>
        <taxon>Bacillati</taxon>
        <taxon>Bacillota</taxon>
        <taxon>Bacilli</taxon>
        <taxon>Bacillales</taxon>
        <taxon>Bacillaceae</taxon>
        <taxon>Falsibacillus</taxon>
    </lineage>
</organism>
<dbReference type="SUPFAM" id="SSF51905">
    <property type="entry name" value="FAD/NAD(P)-binding domain"/>
    <property type="match status" value="1"/>
</dbReference>
<evidence type="ECO:0000313" key="1">
    <source>
        <dbReference type="EMBL" id="RDI39998.1"/>
    </source>
</evidence>